<evidence type="ECO:0000259" key="1">
    <source>
        <dbReference type="Pfam" id="PF00485"/>
    </source>
</evidence>
<dbReference type="InterPro" id="IPR006083">
    <property type="entry name" value="PRK/URK"/>
</dbReference>
<organism evidence="2 3">
    <name type="scientific">Acrodontium crateriforme</name>
    <dbReference type="NCBI Taxonomy" id="150365"/>
    <lineage>
        <taxon>Eukaryota</taxon>
        <taxon>Fungi</taxon>
        <taxon>Dikarya</taxon>
        <taxon>Ascomycota</taxon>
        <taxon>Pezizomycotina</taxon>
        <taxon>Dothideomycetes</taxon>
        <taxon>Dothideomycetidae</taxon>
        <taxon>Mycosphaerellales</taxon>
        <taxon>Teratosphaeriaceae</taxon>
        <taxon>Acrodontium</taxon>
    </lineage>
</organism>
<reference evidence="2 3" key="1">
    <citation type="submission" date="2023-11" db="EMBL/GenBank/DDBJ databases">
        <title>An acidophilic fungus is an integral part of prey digestion in a carnivorous sundew plant.</title>
        <authorList>
            <person name="Tsai I.J."/>
        </authorList>
    </citation>
    <scope>NUCLEOTIDE SEQUENCE [LARGE SCALE GENOMIC DNA]</scope>
    <source>
        <strain evidence="2">169a</strain>
    </source>
</reference>
<dbReference type="Pfam" id="PF00485">
    <property type="entry name" value="PRK"/>
    <property type="match status" value="1"/>
</dbReference>
<dbReference type="SUPFAM" id="SSF52540">
    <property type="entry name" value="P-loop containing nucleoside triphosphate hydrolases"/>
    <property type="match status" value="1"/>
</dbReference>
<gene>
    <name evidence="2" type="ORF">R9X50_00764000</name>
</gene>
<dbReference type="Proteomes" id="UP001303373">
    <property type="component" value="Chromosome 13"/>
</dbReference>
<keyword evidence="2" id="KW-0378">Hydrolase</keyword>
<dbReference type="PANTHER" id="PTHR10285">
    <property type="entry name" value="URIDINE KINASE"/>
    <property type="match status" value="1"/>
</dbReference>
<dbReference type="AlphaFoldDB" id="A0AAQ3MBN7"/>
<dbReference type="Gene3D" id="3.40.50.300">
    <property type="entry name" value="P-loop containing nucleotide triphosphate hydrolases"/>
    <property type="match status" value="2"/>
</dbReference>
<dbReference type="GO" id="GO:0005524">
    <property type="term" value="F:ATP binding"/>
    <property type="evidence" value="ECO:0007669"/>
    <property type="project" value="InterPro"/>
</dbReference>
<proteinExistence type="predicted"/>
<accession>A0AAQ3MBN7</accession>
<dbReference type="InterPro" id="IPR027417">
    <property type="entry name" value="P-loop_NTPase"/>
</dbReference>
<dbReference type="GO" id="GO:0016301">
    <property type="term" value="F:kinase activity"/>
    <property type="evidence" value="ECO:0007669"/>
    <property type="project" value="InterPro"/>
</dbReference>
<dbReference type="EMBL" id="CP138592">
    <property type="protein sequence ID" value="WPH04745.1"/>
    <property type="molecule type" value="Genomic_DNA"/>
</dbReference>
<name>A0AAQ3MBN7_9PEZI</name>
<keyword evidence="3" id="KW-1185">Reference proteome</keyword>
<dbReference type="GO" id="GO:0016787">
    <property type="term" value="F:hydrolase activity"/>
    <property type="evidence" value="ECO:0007669"/>
    <property type="project" value="UniProtKB-KW"/>
</dbReference>
<sequence length="227" mass="25213">MEQIATHKLKDVVELLRGRIQSLAQNECIPAEQRMLIALAGVPGSGKSTVSAALLQLLQMDGRNDISILTMDGFHHTTEELSRCECPDVAFRRRGAPFTFDGRAFVNFVKKLKTASVTEENDHTLELRAPSFDHGIQDPIPDDVVIPSTAKIIIVEGNYVLLNQSPWNELSRSTTIETARQRLIARHIKAGIETSEEEAAIRVDENDMVNAELILCESMKPQVIVVN</sequence>
<protein>
    <submittedName>
        <fullName evidence="2">P-loop containing nucleoside triphosphate hydrolase protein</fullName>
    </submittedName>
</protein>
<feature type="domain" description="Phosphoribulokinase/uridine kinase" evidence="1">
    <location>
        <begin position="36"/>
        <end position="162"/>
    </location>
</feature>
<evidence type="ECO:0000313" key="2">
    <source>
        <dbReference type="EMBL" id="WPH04745.1"/>
    </source>
</evidence>
<evidence type="ECO:0000313" key="3">
    <source>
        <dbReference type="Proteomes" id="UP001303373"/>
    </source>
</evidence>